<protein>
    <submittedName>
        <fullName evidence="2">Uncharacterized protein</fullName>
    </submittedName>
</protein>
<keyword evidence="3" id="KW-1185">Reference proteome</keyword>
<evidence type="ECO:0000256" key="1">
    <source>
        <dbReference type="SAM" id="MobiDB-lite"/>
    </source>
</evidence>
<dbReference type="EMBL" id="CP111028">
    <property type="protein sequence ID" value="WAR30886.1"/>
    <property type="molecule type" value="Genomic_DNA"/>
</dbReference>
<organism evidence="2 3">
    <name type="scientific">Mya arenaria</name>
    <name type="common">Soft-shell clam</name>
    <dbReference type="NCBI Taxonomy" id="6604"/>
    <lineage>
        <taxon>Eukaryota</taxon>
        <taxon>Metazoa</taxon>
        <taxon>Spiralia</taxon>
        <taxon>Lophotrochozoa</taxon>
        <taxon>Mollusca</taxon>
        <taxon>Bivalvia</taxon>
        <taxon>Autobranchia</taxon>
        <taxon>Heteroconchia</taxon>
        <taxon>Euheterodonta</taxon>
        <taxon>Imparidentia</taxon>
        <taxon>Neoheterodontei</taxon>
        <taxon>Myida</taxon>
        <taxon>Myoidea</taxon>
        <taxon>Myidae</taxon>
        <taxon>Mya</taxon>
    </lineage>
</organism>
<sequence length="458" mass="52950">MICFVDRFQKMGSILVKSTEHELGQKYAIWESPQYSFNVQRGSSSYSNDRAFERIDSALSDVRVCEMDAEDVERGLRAESFDNWNEKCDVRRFDAFSINETDLLIEQIMQGFGDSSSTLRTKLNAIKFCEEYENKIIDFTFGDQNSSGTIRFGMIAITRKGDTLDAVSCLYKLEYSIAPKLMSKTITLCFHGVELDSFTTIWAQKKCLGYITQSRLMNFCRRKALEEFKQQNLVSKIKYSPAKDDAKKPSPNAEDTPTKTCEGSAKKRLLEGLHQVCKTDADKVERELQGELFDRYSESCEVVKASRIPITQLPQYLDYMRDAYDGIDNNMREKMRGIEFAGSWEHKLMEWKVNRGANCGTTYTMMAFGKSEDMQFVDCMCVMYKMDFKIAPQKIVEEKKHSYLWGLISWTSESITYEERPIGQKCIKDMQNFFRVKALQGFYKEGVIDSINYVTYLD</sequence>
<proteinExistence type="predicted"/>
<name>A0ABY7GD50_MYAAR</name>
<evidence type="ECO:0000313" key="2">
    <source>
        <dbReference type="EMBL" id="WAR30886.1"/>
    </source>
</evidence>
<reference evidence="2" key="1">
    <citation type="submission" date="2022-11" db="EMBL/GenBank/DDBJ databases">
        <title>Centuries of genome instability and evolution in soft-shell clam transmissible cancer (bioRxiv).</title>
        <authorList>
            <person name="Hart S.F.M."/>
            <person name="Yonemitsu M.A."/>
            <person name="Giersch R.M."/>
            <person name="Beal B.F."/>
            <person name="Arriagada G."/>
            <person name="Davis B.W."/>
            <person name="Ostrander E.A."/>
            <person name="Goff S.P."/>
            <person name="Metzger M.J."/>
        </authorList>
    </citation>
    <scope>NUCLEOTIDE SEQUENCE</scope>
    <source>
        <strain evidence="2">MELC-2E11</strain>
        <tissue evidence="2">Siphon/mantle</tissue>
    </source>
</reference>
<evidence type="ECO:0000313" key="3">
    <source>
        <dbReference type="Proteomes" id="UP001164746"/>
    </source>
</evidence>
<accession>A0ABY7GD50</accession>
<dbReference type="Proteomes" id="UP001164746">
    <property type="component" value="Chromosome 17"/>
</dbReference>
<gene>
    <name evidence="2" type="ORF">MAR_033428</name>
</gene>
<feature type="region of interest" description="Disordered" evidence="1">
    <location>
        <begin position="240"/>
        <end position="260"/>
    </location>
</feature>